<evidence type="ECO:0000313" key="2">
    <source>
        <dbReference type="Proteomes" id="UP000176967"/>
    </source>
</evidence>
<dbReference type="STRING" id="1802628.A2890_02280"/>
<name>A0A1F4VW91_UNCKA</name>
<dbReference type="AlphaFoldDB" id="A0A1F4VW91"/>
<sequence length="352" mass="37351">MPDNTPASPASEQTVFLDGGSSTTANPYSFSGVSTGAHTVSVTAPGGYMVQSTLCYNRTDCHTVACVNNDAGCPIAGAGANGSSRAVNVPSGGYADLYWHYTLVNPWVGVVNGLIHANHLVGLRPAPSGQFNSRWAIFGRGSVTSTSQEDWIAQYYPERNFDLNQNTPISAPDYDILFRRFGKGATTYSGPTLPSGDGVYLINGNKTVNGVFNLPANRETLVFVDGDLTVNAEIRVPSSSVLAFIVSGEIKFAKNLTGGGGGVDNLGGLYVASGGINTAYDKTAPDEVTRQLLLEGGLISLADTIALDRNLSADDNFTDPAEQINLSAKYYVRMKLFLGRPKFFYQEVPGGF</sequence>
<comment type="caution">
    <text evidence="1">The sequence shown here is derived from an EMBL/GenBank/DDBJ whole genome shotgun (WGS) entry which is preliminary data.</text>
</comment>
<dbReference type="Proteomes" id="UP000176967">
    <property type="component" value="Unassembled WGS sequence"/>
</dbReference>
<organism evidence="1 2">
    <name type="scientific">candidate division WWE3 bacterium RIFCSPLOWO2_01_FULL_53_14</name>
    <dbReference type="NCBI Taxonomy" id="1802628"/>
    <lineage>
        <taxon>Bacteria</taxon>
        <taxon>Katanobacteria</taxon>
    </lineage>
</organism>
<dbReference type="EMBL" id="MEVL01000014">
    <property type="protein sequence ID" value="OGC61268.1"/>
    <property type="molecule type" value="Genomic_DNA"/>
</dbReference>
<proteinExistence type="predicted"/>
<gene>
    <name evidence="1" type="ORF">A2890_02280</name>
</gene>
<accession>A0A1F4VW91</accession>
<reference evidence="1 2" key="1">
    <citation type="journal article" date="2016" name="Nat. Commun.">
        <title>Thousands of microbial genomes shed light on interconnected biogeochemical processes in an aquifer system.</title>
        <authorList>
            <person name="Anantharaman K."/>
            <person name="Brown C.T."/>
            <person name="Hug L.A."/>
            <person name="Sharon I."/>
            <person name="Castelle C.J."/>
            <person name="Probst A.J."/>
            <person name="Thomas B.C."/>
            <person name="Singh A."/>
            <person name="Wilkins M.J."/>
            <person name="Karaoz U."/>
            <person name="Brodie E.L."/>
            <person name="Williams K.H."/>
            <person name="Hubbard S.S."/>
            <person name="Banfield J.F."/>
        </authorList>
    </citation>
    <scope>NUCLEOTIDE SEQUENCE [LARGE SCALE GENOMIC DNA]</scope>
</reference>
<protein>
    <submittedName>
        <fullName evidence="1">Uncharacterized protein</fullName>
    </submittedName>
</protein>
<evidence type="ECO:0000313" key="1">
    <source>
        <dbReference type="EMBL" id="OGC61268.1"/>
    </source>
</evidence>